<reference evidence="2 3" key="1">
    <citation type="submission" date="2024-04" db="EMBL/GenBank/DDBJ databases">
        <authorList>
            <person name="Fracassetti M."/>
        </authorList>
    </citation>
    <scope>NUCLEOTIDE SEQUENCE [LARGE SCALE GENOMIC DNA]</scope>
</reference>
<gene>
    <name evidence="2" type="ORF">LTRI10_LOCUS49192</name>
</gene>
<evidence type="ECO:0000313" key="3">
    <source>
        <dbReference type="Proteomes" id="UP001497516"/>
    </source>
</evidence>
<name>A0AAV2GG35_9ROSI</name>
<accession>A0AAV2GG35</accession>
<dbReference type="AlphaFoldDB" id="A0AAV2GG35"/>
<organism evidence="2 3">
    <name type="scientific">Linum trigynum</name>
    <dbReference type="NCBI Taxonomy" id="586398"/>
    <lineage>
        <taxon>Eukaryota</taxon>
        <taxon>Viridiplantae</taxon>
        <taxon>Streptophyta</taxon>
        <taxon>Embryophyta</taxon>
        <taxon>Tracheophyta</taxon>
        <taxon>Spermatophyta</taxon>
        <taxon>Magnoliopsida</taxon>
        <taxon>eudicotyledons</taxon>
        <taxon>Gunneridae</taxon>
        <taxon>Pentapetalae</taxon>
        <taxon>rosids</taxon>
        <taxon>fabids</taxon>
        <taxon>Malpighiales</taxon>
        <taxon>Linaceae</taxon>
        <taxon>Linum</taxon>
    </lineage>
</organism>
<evidence type="ECO:0000259" key="1">
    <source>
        <dbReference type="Pfam" id="PF00646"/>
    </source>
</evidence>
<keyword evidence="3" id="KW-1185">Reference proteome</keyword>
<dbReference type="EMBL" id="OZ034821">
    <property type="protein sequence ID" value="CAL1409716.1"/>
    <property type="molecule type" value="Genomic_DNA"/>
</dbReference>
<dbReference type="Pfam" id="PF00646">
    <property type="entry name" value="F-box"/>
    <property type="match status" value="1"/>
</dbReference>
<dbReference type="Gene3D" id="1.20.1280.50">
    <property type="match status" value="1"/>
</dbReference>
<dbReference type="PANTHER" id="PTHR35546:SF130">
    <property type="entry name" value="EXPRESSED PROTEIN"/>
    <property type="match status" value="1"/>
</dbReference>
<sequence length="193" mass="22287">MAIENFISDLYRPLREYRHRSGKRRRVGAELANIPPISKLGEDLLVEILIRLPNPRFACQCKLVGKRWSSLISSPGFNRRFVSHRQTMNLTHPPMPENPFELQSTILSILPPMPSAVRSILRVLDCNQDLVLCGFWDPNSDNGELARSYLVCNPFTKRWMALPLAPRKPVTYKWPVARLVCEPRISVELRSRR</sequence>
<dbReference type="InterPro" id="IPR055290">
    <property type="entry name" value="At3g26010-like"/>
</dbReference>
<proteinExistence type="predicted"/>
<dbReference type="Proteomes" id="UP001497516">
    <property type="component" value="Chromosome 8"/>
</dbReference>
<feature type="domain" description="F-box" evidence="1">
    <location>
        <begin position="37"/>
        <end position="79"/>
    </location>
</feature>
<evidence type="ECO:0000313" key="2">
    <source>
        <dbReference type="EMBL" id="CAL1409716.1"/>
    </source>
</evidence>
<protein>
    <recommendedName>
        <fullName evidence="1">F-box domain-containing protein</fullName>
    </recommendedName>
</protein>
<dbReference type="SUPFAM" id="SSF81383">
    <property type="entry name" value="F-box domain"/>
    <property type="match status" value="1"/>
</dbReference>
<dbReference type="InterPro" id="IPR036047">
    <property type="entry name" value="F-box-like_dom_sf"/>
</dbReference>
<dbReference type="InterPro" id="IPR001810">
    <property type="entry name" value="F-box_dom"/>
</dbReference>
<dbReference type="PANTHER" id="PTHR35546">
    <property type="entry name" value="F-BOX PROTEIN INTERACTION DOMAIN PROTEIN-RELATED"/>
    <property type="match status" value="1"/>
</dbReference>